<dbReference type="SUPFAM" id="SSF53474">
    <property type="entry name" value="alpha/beta-Hydrolases"/>
    <property type="match status" value="1"/>
</dbReference>
<evidence type="ECO:0000313" key="4">
    <source>
        <dbReference type="EMBL" id="KAG6381510.1"/>
    </source>
</evidence>
<dbReference type="AlphaFoldDB" id="A0A8I2Z0H5"/>
<dbReference type="InterPro" id="IPR029058">
    <property type="entry name" value="AB_hydrolase_fold"/>
</dbReference>
<evidence type="ECO:0000259" key="3">
    <source>
        <dbReference type="Pfam" id="PF07859"/>
    </source>
</evidence>
<dbReference type="OrthoDB" id="2152029at2759"/>
<dbReference type="InterPro" id="IPR050300">
    <property type="entry name" value="GDXG_lipolytic_enzyme"/>
</dbReference>
<dbReference type="PANTHER" id="PTHR48081">
    <property type="entry name" value="AB HYDROLASE SUPERFAMILY PROTEIN C4A8.06C"/>
    <property type="match status" value="1"/>
</dbReference>
<dbReference type="Gene3D" id="3.40.50.1820">
    <property type="entry name" value="alpha/beta hydrolase"/>
    <property type="match status" value="1"/>
</dbReference>
<dbReference type="GO" id="GO:0016787">
    <property type="term" value="F:hydrolase activity"/>
    <property type="evidence" value="ECO:0007669"/>
    <property type="project" value="UniProtKB-KW"/>
</dbReference>
<evidence type="ECO:0000313" key="5">
    <source>
        <dbReference type="Proteomes" id="UP000683000"/>
    </source>
</evidence>
<feature type="domain" description="Alpha/beta hydrolase fold-3" evidence="3">
    <location>
        <begin position="125"/>
        <end position="348"/>
    </location>
</feature>
<feature type="region of interest" description="Disordered" evidence="2">
    <location>
        <begin position="1"/>
        <end position="66"/>
    </location>
</feature>
<name>A0A8I2Z0H5_9AGAM</name>
<keyword evidence="1 4" id="KW-0378">Hydrolase</keyword>
<dbReference type="Proteomes" id="UP000683000">
    <property type="component" value="Unassembled WGS sequence"/>
</dbReference>
<dbReference type="InterPro" id="IPR013094">
    <property type="entry name" value="AB_hydrolase_3"/>
</dbReference>
<gene>
    <name evidence="4" type="ORF">JVT61DRAFT_94</name>
</gene>
<feature type="compositionally biased region" description="Polar residues" evidence="2">
    <location>
        <begin position="17"/>
        <end position="52"/>
    </location>
</feature>
<dbReference type="EMBL" id="JAGFBS010000001">
    <property type="protein sequence ID" value="KAG6381510.1"/>
    <property type="molecule type" value="Genomic_DNA"/>
</dbReference>
<reference evidence="4" key="1">
    <citation type="submission" date="2021-03" db="EMBL/GenBank/DDBJ databases">
        <title>Evolutionary innovations through gain and loss of genes in the ectomycorrhizal Boletales.</title>
        <authorList>
            <person name="Wu G."/>
            <person name="Miyauchi S."/>
            <person name="Morin E."/>
            <person name="Yang Z.-L."/>
            <person name="Xu J."/>
            <person name="Martin F.M."/>
        </authorList>
    </citation>
    <scope>NUCLEOTIDE SEQUENCE</scope>
    <source>
        <strain evidence="4">BR01</strain>
    </source>
</reference>
<sequence>MTSINVGGHPDRYRHATMTSPNAPLTEAQRNSVTQFRAAMTSSFVSPPSTAESIDERGRRPDPENIPADVTVRIEIAPPSTQPHPLLDNSLLKTPERVPIYFFTLRPESESESESDVPRATTRVIFFIHGGGNIVGHPTNPPFLQLYIQLLRAIAAHAGPGDTATPTQRCVLVAPSYRLATVPENVFPAALQDLVAAYDHVLGMGYNASNIVIAGDSTGGNHAIVLTHLVLESNRLSPRSVIAIAPSAILSYEDVSAYARAQVGKDIIDVPTLKLMRAMYVGNSGVSRMDPLVSGASIPFAASWPRTLILVGTADNLIDASRELEKRLKAVGRPVELVEYEERPHGWWVMPHIFPENIQDAVQRMAQFVLHQQPGDICFNSASL</sequence>
<accession>A0A8I2Z0H5</accession>
<evidence type="ECO:0000256" key="2">
    <source>
        <dbReference type="SAM" id="MobiDB-lite"/>
    </source>
</evidence>
<dbReference type="PANTHER" id="PTHR48081:SF8">
    <property type="entry name" value="ALPHA_BETA HYDROLASE FOLD-3 DOMAIN-CONTAINING PROTEIN-RELATED"/>
    <property type="match status" value="1"/>
</dbReference>
<organism evidence="4 5">
    <name type="scientific">Boletus reticuloceps</name>
    <dbReference type="NCBI Taxonomy" id="495285"/>
    <lineage>
        <taxon>Eukaryota</taxon>
        <taxon>Fungi</taxon>
        <taxon>Dikarya</taxon>
        <taxon>Basidiomycota</taxon>
        <taxon>Agaricomycotina</taxon>
        <taxon>Agaricomycetes</taxon>
        <taxon>Agaricomycetidae</taxon>
        <taxon>Boletales</taxon>
        <taxon>Boletineae</taxon>
        <taxon>Boletaceae</taxon>
        <taxon>Boletoideae</taxon>
        <taxon>Boletus</taxon>
    </lineage>
</organism>
<feature type="compositionally biased region" description="Basic and acidic residues" evidence="2">
    <location>
        <begin position="54"/>
        <end position="63"/>
    </location>
</feature>
<proteinExistence type="predicted"/>
<protein>
    <submittedName>
        <fullName evidence="4">Alpha/Beta hydrolase protein</fullName>
    </submittedName>
</protein>
<keyword evidence="5" id="KW-1185">Reference proteome</keyword>
<evidence type="ECO:0000256" key="1">
    <source>
        <dbReference type="ARBA" id="ARBA00022801"/>
    </source>
</evidence>
<dbReference type="Pfam" id="PF07859">
    <property type="entry name" value="Abhydrolase_3"/>
    <property type="match status" value="1"/>
</dbReference>
<comment type="caution">
    <text evidence="4">The sequence shown here is derived from an EMBL/GenBank/DDBJ whole genome shotgun (WGS) entry which is preliminary data.</text>
</comment>